<evidence type="ECO:0000256" key="1">
    <source>
        <dbReference type="SAM" id="SignalP"/>
    </source>
</evidence>
<protein>
    <submittedName>
        <fullName evidence="2">Foot protein 18</fullName>
    </submittedName>
</protein>
<organism evidence="2">
    <name type="scientific">Mytilus californianus</name>
    <name type="common">California mussel</name>
    <dbReference type="NCBI Taxonomy" id="6549"/>
    <lineage>
        <taxon>Eukaryota</taxon>
        <taxon>Metazoa</taxon>
        <taxon>Spiralia</taxon>
        <taxon>Lophotrochozoa</taxon>
        <taxon>Mollusca</taxon>
        <taxon>Bivalvia</taxon>
        <taxon>Autobranchia</taxon>
        <taxon>Pteriomorphia</taxon>
        <taxon>Mytilida</taxon>
        <taxon>Mytiloidea</taxon>
        <taxon>Mytilidae</taxon>
        <taxon>Mytilinae</taxon>
        <taxon>Mytilus</taxon>
    </lineage>
</organism>
<name>A0A223HCK1_MYTCA</name>
<accession>A0A223HCK1</accession>
<dbReference type="EMBL" id="KY627778">
    <property type="protein sequence ID" value="AST36137.1"/>
    <property type="molecule type" value="mRNA"/>
</dbReference>
<dbReference type="AlphaFoldDB" id="A0A223HCK1"/>
<evidence type="ECO:0000313" key="2">
    <source>
        <dbReference type="EMBL" id="AST36137.1"/>
    </source>
</evidence>
<feature type="signal peptide" evidence="1">
    <location>
        <begin position="1"/>
        <end position="20"/>
    </location>
</feature>
<keyword evidence="1" id="KW-0732">Signal</keyword>
<reference evidence="2" key="1">
    <citation type="submission" date="2017-02" db="EMBL/GenBank/DDBJ databases">
        <title>A cohort of new mussel foot proteins (Mytilus californianus).</title>
        <authorList>
            <person name="DeMartini D.G."/>
            <person name="Waite J.H."/>
        </authorList>
    </citation>
    <scope>NUCLEOTIDE SEQUENCE</scope>
    <source>
        <tissue evidence="2">Foot accessory gland</tissue>
    </source>
</reference>
<feature type="chain" id="PRO_5013030658" evidence="1">
    <location>
        <begin position="21"/>
        <end position="72"/>
    </location>
</feature>
<proteinExistence type="evidence at transcript level"/>
<sequence length="72" mass="7925">MKFVIVAVLVALCLAGESAAGRYQSYCDKTLSVYPCAYQNCHNACAYKGCHGHHRCLNNYKCCCTCTGTHKK</sequence>